<dbReference type="SUPFAM" id="SSF50978">
    <property type="entry name" value="WD40 repeat-like"/>
    <property type="match status" value="1"/>
</dbReference>
<comment type="similarity">
    <text evidence="2">Belongs to the WD repeat DDB2/WDR76 family.</text>
</comment>
<evidence type="ECO:0000256" key="2">
    <source>
        <dbReference type="ARBA" id="ARBA00005434"/>
    </source>
</evidence>
<accession>A0A4Z2JBF4</accession>
<reference evidence="10 11" key="1">
    <citation type="submission" date="2019-03" db="EMBL/GenBank/DDBJ databases">
        <title>First draft genome of Liparis tanakae, snailfish: a comprehensive survey of snailfish specific genes.</title>
        <authorList>
            <person name="Kim W."/>
            <person name="Song I."/>
            <person name="Jeong J.-H."/>
            <person name="Kim D."/>
            <person name="Kim S."/>
            <person name="Ryu S."/>
            <person name="Song J.Y."/>
            <person name="Lee S.K."/>
        </authorList>
    </citation>
    <scope>NUCLEOTIDE SEQUENCE [LARGE SCALE GENOMIC DNA]</scope>
    <source>
        <tissue evidence="10">Muscle</tissue>
    </source>
</reference>
<keyword evidence="11" id="KW-1185">Reference proteome</keyword>
<dbReference type="OrthoDB" id="9890280at2759"/>
<dbReference type="Proteomes" id="UP000314294">
    <property type="component" value="Unassembled WGS sequence"/>
</dbReference>
<gene>
    <name evidence="10" type="primary">ddb2</name>
    <name evidence="10" type="ORF">EYF80_002733</name>
</gene>
<dbReference type="GO" id="GO:0003684">
    <property type="term" value="F:damaged DNA binding"/>
    <property type="evidence" value="ECO:0007669"/>
    <property type="project" value="InterPro"/>
</dbReference>
<keyword evidence="8" id="KW-0539">Nucleus</keyword>
<keyword evidence="5" id="KW-0227">DNA damage</keyword>
<comment type="caution">
    <text evidence="10">The sequence shown here is derived from an EMBL/GenBank/DDBJ whole genome shotgun (WGS) entry which is preliminary data.</text>
</comment>
<evidence type="ECO:0000256" key="3">
    <source>
        <dbReference type="ARBA" id="ARBA00022574"/>
    </source>
</evidence>
<dbReference type="GO" id="GO:0006281">
    <property type="term" value="P:DNA repair"/>
    <property type="evidence" value="ECO:0007669"/>
    <property type="project" value="InterPro"/>
</dbReference>
<evidence type="ECO:0000256" key="5">
    <source>
        <dbReference type="ARBA" id="ARBA00022763"/>
    </source>
</evidence>
<evidence type="ECO:0000256" key="8">
    <source>
        <dbReference type="ARBA" id="ARBA00023242"/>
    </source>
</evidence>
<keyword evidence="4" id="KW-0677">Repeat</keyword>
<dbReference type="GO" id="GO:0080008">
    <property type="term" value="C:Cul4-RING E3 ubiquitin ligase complex"/>
    <property type="evidence" value="ECO:0007669"/>
    <property type="project" value="InterPro"/>
</dbReference>
<evidence type="ECO:0000256" key="6">
    <source>
        <dbReference type="ARBA" id="ARBA00022786"/>
    </source>
</evidence>
<dbReference type="AlphaFoldDB" id="A0A4Z2JBF4"/>
<evidence type="ECO:0000313" key="10">
    <source>
        <dbReference type="EMBL" id="TNN86978.1"/>
    </source>
</evidence>
<dbReference type="InterPro" id="IPR033312">
    <property type="entry name" value="DDB2"/>
</dbReference>
<evidence type="ECO:0000313" key="11">
    <source>
        <dbReference type="Proteomes" id="UP000314294"/>
    </source>
</evidence>
<dbReference type="PANTHER" id="PTHR15169:SF0">
    <property type="entry name" value="DNA DAMAGE-BINDING PROTEIN 2"/>
    <property type="match status" value="1"/>
</dbReference>
<dbReference type="InterPro" id="IPR036322">
    <property type="entry name" value="WD40_repeat_dom_sf"/>
</dbReference>
<dbReference type="Gene3D" id="2.130.10.10">
    <property type="entry name" value="YVTN repeat-like/Quinoprotein amine dehydrogenase"/>
    <property type="match status" value="1"/>
</dbReference>
<keyword evidence="7" id="KW-0238">DNA-binding</keyword>
<sequence length="229" mass="25964">MIDHTVKLWDLRNIKDKKSFLHEMPHDKAVNSAYFNPLDCSKLLTTDQYDQIRVYSSPDWSKPQHIIQHPHRQFQHLTPIKASWHPVYDLIVAGRYPDERVCAGDQRTIDVFDANTAELVCQLQDPSATGIKSINKFNALGDVIGSGMGVTALVWDRDKSVTGDQPEAQEETSTAVGGLGGRQRSRQRSSRDRRAPAVDAKLKKKLATLEELETKTEFTKPKQTRTRKK</sequence>
<proteinExistence type="inferred from homology"/>
<organism evidence="10 11">
    <name type="scientific">Liparis tanakae</name>
    <name type="common">Tanaka's snailfish</name>
    <dbReference type="NCBI Taxonomy" id="230148"/>
    <lineage>
        <taxon>Eukaryota</taxon>
        <taxon>Metazoa</taxon>
        <taxon>Chordata</taxon>
        <taxon>Craniata</taxon>
        <taxon>Vertebrata</taxon>
        <taxon>Euteleostomi</taxon>
        <taxon>Actinopterygii</taxon>
        <taxon>Neopterygii</taxon>
        <taxon>Teleostei</taxon>
        <taxon>Neoteleostei</taxon>
        <taxon>Acanthomorphata</taxon>
        <taxon>Eupercaria</taxon>
        <taxon>Perciformes</taxon>
        <taxon>Cottioidei</taxon>
        <taxon>Cottales</taxon>
        <taxon>Liparidae</taxon>
        <taxon>Liparis</taxon>
    </lineage>
</organism>
<keyword evidence="6" id="KW-0833">Ubl conjugation pathway</keyword>
<keyword evidence="3" id="KW-0853">WD repeat</keyword>
<feature type="region of interest" description="Disordered" evidence="9">
    <location>
        <begin position="161"/>
        <end position="202"/>
    </location>
</feature>
<protein>
    <submittedName>
        <fullName evidence="10">DNA damage-binding protein 2</fullName>
    </submittedName>
</protein>
<evidence type="ECO:0000256" key="1">
    <source>
        <dbReference type="ARBA" id="ARBA00004123"/>
    </source>
</evidence>
<evidence type="ECO:0000256" key="9">
    <source>
        <dbReference type="SAM" id="MobiDB-lite"/>
    </source>
</evidence>
<name>A0A4Z2JBF4_9TELE</name>
<dbReference type="InterPro" id="IPR015943">
    <property type="entry name" value="WD40/YVTN_repeat-like_dom_sf"/>
</dbReference>
<evidence type="ECO:0000256" key="4">
    <source>
        <dbReference type="ARBA" id="ARBA00022737"/>
    </source>
</evidence>
<dbReference type="GO" id="GO:0009411">
    <property type="term" value="P:response to UV"/>
    <property type="evidence" value="ECO:0007669"/>
    <property type="project" value="TreeGrafter"/>
</dbReference>
<evidence type="ECO:0000256" key="7">
    <source>
        <dbReference type="ARBA" id="ARBA00023125"/>
    </source>
</evidence>
<dbReference type="GO" id="GO:0005634">
    <property type="term" value="C:nucleus"/>
    <property type="evidence" value="ECO:0007669"/>
    <property type="project" value="UniProtKB-SubCell"/>
</dbReference>
<dbReference type="EMBL" id="SRLO01000012">
    <property type="protein sequence ID" value="TNN86978.1"/>
    <property type="molecule type" value="Genomic_DNA"/>
</dbReference>
<comment type="subcellular location">
    <subcellularLocation>
        <location evidence="1">Nucleus</location>
    </subcellularLocation>
</comment>
<dbReference type="PANTHER" id="PTHR15169">
    <property type="entry name" value="DAMAGE-SPECIFIC DNA BINDING PROTEIN 2"/>
    <property type="match status" value="1"/>
</dbReference>